<feature type="compositionally biased region" description="Pro residues" evidence="1">
    <location>
        <begin position="7"/>
        <end position="22"/>
    </location>
</feature>
<feature type="region of interest" description="Disordered" evidence="1">
    <location>
        <begin position="1"/>
        <end position="24"/>
    </location>
</feature>
<dbReference type="PANTHER" id="PTHR28208:SF3">
    <property type="entry name" value="PHOSPHATIDATE PHOSPHATASE APP1"/>
    <property type="match status" value="1"/>
</dbReference>
<sequence length="370" mass="40684">MTHPPDRPPYAGPTASPTPHPTQRPHLAALVEDWCYDLLGAVLRRLGWRPRVQPFTGHGSPERVRVLARVLLAPPQAARRDERRAARRGFRHFLTVPAPQNDVRLHVEGCTVEVVTDRSGYVDVEIGLDPDAPLEPGWREVTIEPRDPVRDVVGERAVAPLLVVGPDTRFGLVSDIDDTTLVTAVPRPLLATWNTFVRHGTSRRAVTGMPELYRKLRDAHDEPLVVYLSNGAWNIAGALRAFLSRNGYPAGPLLLTDWGPTLTGWFRSGPEHKSSSLDLLMSRFPDVRWLLVGDDGQHDPEIYARAVERWPGRVRAVAIRQVGGGRPVAEDQLDGLLDDDVPVVRAPDGIGLGEQLVDVPGVLGSPGADR</sequence>
<dbReference type="KEGG" id="ido:I598_2540"/>
<dbReference type="GO" id="GO:0008195">
    <property type="term" value="F:phosphatidate phosphatase activity"/>
    <property type="evidence" value="ECO:0007669"/>
    <property type="project" value="InterPro"/>
</dbReference>
<evidence type="ECO:0000313" key="3">
    <source>
        <dbReference type="EMBL" id="ANC32074.1"/>
    </source>
</evidence>
<dbReference type="PANTHER" id="PTHR28208">
    <property type="entry name" value="PHOSPHATIDATE PHOSPHATASE APP1"/>
    <property type="match status" value="1"/>
</dbReference>
<protein>
    <recommendedName>
        <fullName evidence="2">Phosphatidate phosphatase APP1 catalytic domain-containing protein</fullName>
    </recommendedName>
</protein>
<proteinExistence type="predicted"/>
<dbReference type="AlphaFoldDB" id="A0A161IJ98"/>
<evidence type="ECO:0000313" key="4">
    <source>
        <dbReference type="Proteomes" id="UP000076794"/>
    </source>
</evidence>
<dbReference type="Pfam" id="PF09949">
    <property type="entry name" value="APP1_cat"/>
    <property type="match status" value="1"/>
</dbReference>
<dbReference type="OrthoDB" id="9789875at2"/>
<name>A0A161IJ98_9MICO</name>
<feature type="domain" description="Phosphatidate phosphatase APP1 catalytic" evidence="2">
    <location>
        <begin position="170"/>
        <end position="321"/>
    </location>
</feature>
<reference evidence="3 4" key="1">
    <citation type="submission" date="2016-01" db="EMBL/GenBank/DDBJ databases">
        <title>Complete genome sequence of a soil Actinobacterium, Isoptericola dokdonensis DS-3.</title>
        <authorList>
            <person name="Kwon S.-K."/>
            <person name="Kim J.F."/>
        </authorList>
    </citation>
    <scope>NUCLEOTIDE SEQUENCE [LARGE SCALE GENOMIC DNA]</scope>
    <source>
        <strain evidence="3 4">DS-3</strain>
    </source>
</reference>
<evidence type="ECO:0000256" key="1">
    <source>
        <dbReference type="SAM" id="MobiDB-lite"/>
    </source>
</evidence>
<dbReference type="InterPro" id="IPR052935">
    <property type="entry name" value="Mg2+_PAP"/>
</dbReference>
<dbReference type="InterPro" id="IPR019236">
    <property type="entry name" value="APP1_cat"/>
</dbReference>
<gene>
    <name evidence="3" type="ORF">I598_2540</name>
</gene>
<keyword evidence="4" id="KW-1185">Reference proteome</keyword>
<organism evidence="3 4">
    <name type="scientific">Isoptericola dokdonensis DS-3</name>
    <dbReference type="NCBI Taxonomy" id="1300344"/>
    <lineage>
        <taxon>Bacteria</taxon>
        <taxon>Bacillati</taxon>
        <taxon>Actinomycetota</taxon>
        <taxon>Actinomycetes</taxon>
        <taxon>Micrococcales</taxon>
        <taxon>Promicromonosporaceae</taxon>
        <taxon>Isoptericola</taxon>
    </lineage>
</organism>
<dbReference type="EMBL" id="CP014209">
    <property type="protein sequence ID" value="ANC32074.1"/>
    <property type="molecule type" value="Genomic_DNA"/>
</dbReference>
<dbReference type="PATRIC" id="fig|1300344.3.peg.2550"/>
<dbReference type="STRING" id="1300344.I598_2540"/>
<accession>A0A161IJ98</accession>
<dbReference type="Proteomes" id="UP000076794">
    <property type="component" value="Chromosome"/>
</dbReference>
<evidence type="ECO:0000259" key="2">
    <source>
        <dbReference type="Pfam" id="PF09949"/>
    </source>
</evidence>
<dbReference type="RefSeq" id="WP_068203256.1">
    <property type="nucleotide sequence ID" value="NZ_CP014209.1"/>
</dbReference>